<evidence type="ECO:0000313" key="3">
    <source>
        <dbReference type="Proteomes" id="UP000540191"/>
    </source>
</evidence>
<comment type="caution">
    <text evidence="2">The sequence shown here is derived from an EMBL/GenBank/DDBJ whole genome shotgun (WGS) entry which is preliminary data.</text>
</comment>
<dbReference type="Gene3D" id="3.40.50.300">
    <property type="entry name" value="P-loop containing nucleotide triphosphate hydrolases"/>
    <property type="match status" value="2"/>
</dbReference>
<dbReference type="SUPFAM" id="SSF52540">
    <property type="entry name" value="P-loop containing nucleoside triphosphate hydrolases"/>
    <property type="match status" value="1"/>
</dbReference>
<reference evidence="2 3" key="1">
    <citation type="submission" date="2020-08" db="EMBL/GenBank/DDBJ databases">
        <title>Sequencing the genomes of 1000 actinobacteria strains.</title>
        <authorList>
            <person name="Klenk H.-P."/>
        </authorList>
    </citation>
    <scope>NUCLEOTIDE SEQUENCE [LARGE SCALE GENOMIC DNA]</scope>
    <source>
        <strain evidence="2 3">DSM 23974</strain>
    </source>
</reference>
<gene>
    <name evidence="2" type="ORF">HDA30_000209</name>
</gene>
<evidence type="ECO:0000313" key="2">
    <source>
        <dbReference type="EMBL" id="MBB4734701.1"/>
    </source>
</evidence>
<protein>
    <recommendedName>
        <fullName evidence="4">Conjugal transfer protein TraC</fullName>
    </recommendedName>
</protein>
<dbReference type="Proteomes" id="UP000540191">
    <property type="component" value="Unassembled WGS sequence"/>
</dbReference>
<proteinExistence type="predicted"/>
<dbReference type="AlphaFoldDB" id="A0A7W7M216"/>
<name>A0A7W7M216_9MICC</name>
<keyword evidence="3" id="KW-1185">Reference proteome</keyword>
<dbReference type="RefSeq" id="WP_184240836.1">
    <property type="nucleotide sequence ID" value="NZ_JACHNA010000001.1"/>
</dbReference>
<dbReference type="InterPro" id="IPR027417">
    <property type="entry name" value="P-loop_NTPase"/>
</dbReference>
<sequence length="502" mass="54973">MGRSTEHGLFQVIEDGRENRREAQKAQRQLNRERAKRRRERAREAKQDRFPEPEGRKVGPSGKYQLRGMHTLAPRAVRTTSHTASTAYPFVAGPGLGAQGLYIGRDMNGGGAFCFDPWSLYKSGVISGMSMMLFGQVGTGKSSLAKSLAVRQVLAGRKLSVASDKKGEWTRVVRGLGGTVIQVGPGLETRLNPLDPGTRPSTDVEGKPMTDHAWAMMVRTRRMSILVTLARILTDRDLTSPEHHVLAGALDSAVATAARESRVPVIPDVIAALQVQRDDEDKLIVEAASVMMMTLTRVSSGDLAGMFDGETTAVLDSSARATSIDTSALRGASPEAVRVVNACAGAWTEAMVTTRDGGQRLVIYEEGWDNISSEADLRRMVEQWKLARAYGIFNVLVLHKIADLEMAGDKDSRMAAMAKSLLSDADVKVIYRQDRSALKVTGSEMELSDRERALVRSLPKGTGLWRLGDSSFEVQNRLTKAELPLFDTDERMDKQQNEEVSA</sequence>
<evidence type="ECO:0008006" key="4">
    <source>
        <dbReference type="Google" id="ProtNLM"/>
    </source>
</evidence>
<dbReference type="EMBL" id="JACHNA010000001">
    <property type="protein sequence ID" value="MBB4734701.1"/>
    <property type="molecule type" value="Genomic_DNA"/>
</dbReference>
<feature type="region of interest" description="Disordered" evidence="1">
    <location>
        <begin position="1"/>
        <end position="64"/>
    </location>
</feature>
<organism evidence="2 3">
    <name type="scientific">Micrococcus cohnii</name>
    <dbReference type="NCBI Taxonomy" id="993416"/>
    <lineage>
        <taxon>Bacteria</taxon>
        <taxon>Bacillati</taxon>
        <taxon>Actinomycetota</taxon>
        <taxon>Actinomycetes</taxon>
        <taxon>Micrococcales</taxon>
        <taxon>Micrococcaceae</taxon>
        <taxon>Micrococcus</taxon>
    </lineage>
</organism>
<evidence type="ECO:0000256" key="1">
    <source>
        <dbReference type="SAM" id="MobiDB-lite"/>
    </source>
</evidence>
<accession>A0A7W7M216</accession>
<feature type="compositionally biased region" description="Basic and acidic residues" evidence="1">
    <location>
        <begin position="41"/>
        <end position="57"/>
    </location>
</feature>
<feature type="compositionally biased region" description="Basic and acidic residues" evidence="1">
    <location>
        <begin position="14"/>
        <end position="33"/>
    </location>
</feature>